<protein>
    <submittedName>
        <fullName evidence="1">Uncharacterized protein</fullName>
    </submittedName>
</protein>
<organism evidence="1 2">
    <name type="scientific">Brassica cretica</name>
    <name type="common">Mustard</name>
    <dbReference type="NCBI Taxonomy" id="69181"/>
    <lineage>
        <taxon>Eukaryota</taxon>
        <taxon>Viridiplantae</taxon>
        <taxon>Streptophyta</taxon>
        <taxon>Embryophyta</taxon>
        <taxon>Tracheophyta</taxon>
        <taxon>Spermatophyta</taxon>
        <taxon>Magnoliopsida</taxon>
        <taxon>eudicotyledons</taxon>
        <taxon>Gunneridae</taxon>
        <taxon>Pentapetalae</taxon>
        <taxon>rosids</taxon>
        <taxon>malvids</taxon>
        <taxon>Brassicales</taxon>
        <taxon>Brassicaceae</taxon>
        <taxon>Brassiceae</taxon>
        <taxon>Brassica</taxon>
    </lineage>
</organism>
<dbReference type="AlphaFoldDB" id="A0A8S9S982"/>
<evidence type="ECO:0000313" key="1">
    <source>
        <dbReference type="EMBL" id="KAF3589787.1"/>
    </source>
</evidence>
<reference evidence="1" key="1">
    <citation type="submission" date="2019-12" db="EMBL/GenBank/DDBJ databases">
        <title>Genome sequencing and annotation of Brassica cretica.</title>
        <authorList>
            <person name="Studholme D.J."/>
            <person name="Sarris P."/>
        </authorList>
    </citation>
    <scope>NUCLEOTIDE SEQUENCE</scope>
    <source>
        <strain evidence="1">PFS-109/04</strain>
        <tissue evidence="1">Leaf</tissue>
    </source>
</reference>
<name>A0A8S9S982_BRACR</name>
<sequence length="81" mass="8487">MSKTPVKCVATPLSAEGFALREAVRTCANLGLKAVIFESYSVQTDQGKIPREKNVLADCLAKDASTASGTLVVGDAFITPN</sequence>
<comment type="caution">
    <text evidence="1">The sequence shown here is derived from an EMBL/GenBank/DDBJ whole genome shotgun (WGS) entry which is preliminary data.</text>
</comment>
<proteinExistence type="predicted"/>
<accession>A0A8S9S982</accession>
<dbReference type="Proteomes" id="UP000712600">
    <property type="component" value="Unassembled WGS sequence"/>
</dbReference>
<evidence type="ECO:0000313" key="2">
    <source>
        <dbReference type="Proteomes" id="UP000712600"/>
    </source>
</evidence>
<dbReference type="EMBL" id="QGKX02000088">
    <property type="protein sequence ID" value="KAF3589787.1"/>
    <property type="molecule type" value="Genomic_DNA"/>
</dbReference>
<gene>
    <name evidence="1" type="ORF">F2Q69_00026632</name>
</gene>